<gene>
    <name evidence="1" type="ORF">D4764_04G0015030</name>
</gene>
<name>A0A5C6N689_9TELE</name>
<dbReference type="AlphaFoldDB" id="A0A5C6N689"/>
<feature type="non-terminal residue" evidence="1">
    <location>
        <position position="89"/>
    </location>
</feature>
<sequence length="89" mass="10111">MPLKCASLQIQNDFRDFAALVDLQLLLTWLVSGWSRGFGIGFSPGLSADATLQNLLRQDDHRVSARMGIPYFSVVEHFPLHPREIWARD</sequence>
<protein>
    <submittedName>
        <fullName evidence="1">Uncharacterized protein</fullName>
    </submittedName>
</protein>
<accession>A0A5C6N689</accession>
<keyword evidence="2" id="KW-1185">Reference proteome</keyword>
<evidence type="ECO:0000313" key="2">
    <source>
        <dbReference type="Proteomes" id="UP000324091"/>
    </source>
</evidence>
<comment type="caution">
    <text evidence="1">The sequence shown here is derived from an EMBL/GenBank/DDBJ whole genome shotgun (WGS) entry which is preliminary data.</text>
</comment>
<dbReference type="Proteomes" id="UP000324091">
    <property type="component" value="Chromosome 4"/>
</dbReference>
<reference evidence="1 2" key="1">
    <citation type="submission" date="2019-04" db="EMBL/GenBank/DDBJ databases">
        <title>Chromosome genome assembly for Takifugu flavidus.</title>
        <authorList>
            <person name="Xiao S."/>
        </authorList>
    </citation>
    <scope>NUCLEOTIDE SEQUENCE [LARGE SCALE GENOMIC DNA]</scope>
    <source>
        <strain evidence="1">HTHZ2018</strain>
        <tissue evidence="1">Muscle</tissue>
    </source>
</reference>
<organism evidence="1 2">
    <name type="scientific">Takifugu flavidus</name>
    <name type="common">sansaifugu</name>
    <dbReference type="NCBI Taxonomy" id="433684"/>
    <lineage>
        <taxon>Eukaryota</taxon>
        <taxon>Metazoa</taxon>
        <taxon>Chordata</taxon>
        <taxon>Craniata</taxon>
        <taxon>Vertebrata</taxon>
        <taxon>Euteleostomi</taxon>
        <taxon>Actinopterygii</taxon>
        <taxon>Neopterygii</taxon>
        <taxon>Teleostei</taxon>
        <taxon>Neoteleostei</taxon>
        <taxon>Acanthomorphata</taxon>
        <taxon>Eupercaria</taxon>
        <taxon>Tetraodontiformes</taxon>
        <taxon>Tetradontoidea</taxon>
        <taxon>Tetraodontidae</taxon>
        <taxon>Takifugu</taxon>
    </lineage>
</organism>
<evidence type="ECO:0000313" key="1">
    <source>
        <dbReference type="EMBL" id="TWW62856.1"/>
    </source>
</evidence>
<proteinExistence type="predicted"/>
<dbReference type="EMBL" id="RHFK02000017">
    <property type="protein sequence ID" value="TWW62856.1"/>
    <property type="molecule type" value="Genomic_DNA"/>
</dbReference>